<evidence type="ECO:0000256" key="1">
    <source>
        <dbReference type="SAM" id="MobiDB-lite"/>
    </source>
</evidence>
<protein>
    <submittedName>
        <fullName evidence="2">Uncharacterized protein</fullName>
    </submittedName>
</protein>
<feature type="region of interest" description="Disordered" evidence="1">
    <location>
        <begin position="1"/>
        <end position="23"/>
    </location>
</feature>
<evidence type="ECO:0000313" key="3">
    <source>
        <dbReference type="Proteomes" id="UP000663881"/>
    </source>
</evidence>
<dbReference type="AlphaFoldDB" id="A0A820IH27"/>
<dbReference type="EMBL" id="CAJOAY010017218">
    <property type="protein sequence ID" value="CAF4308739.1"/>
    <property type="molecule type" value="Genomic_DNA"/>
</dbReference>
<comment type="caution">
    <text evidence="2">The sequence shown here is derived from an EMBL/GenBank/DDBJ whole genome shotgun (WGS) entry which is preliminary data.</text>
</comment>
<evidence type="ECO:0000313" key="2">
    <source>
        <dbReference type="EMBL" id="CAF4308739.1"/>
    </source>
</evidence>
<dbReference type="Proteomes" id="UP000663881">
    <property type="component" value="Unassembled WGS sequence"/>
</dbReference>
<reference evidence="2" key="1">
    <citation type="submission" date="2021-02" db="EMBL/GenBank/DDBJ databases">
        <authorList>
            <person name="Nowell W R."/>
        </authorList>
    </citation>
    <scope>NUCLEOTIDE SEQUENCE</scope>
</reference>
<feature type="non-terminal residue" evidence="2">
    <location>
        <position position="1"/>
    </location>
</feature>
<proteinExistence type="predicted"/>
<feature type="non-terminal residue" evidence="2">
    <location>
        <position position="285"/>
    </location>
</feature>
<accession>A0A820IH27</accession>
<sequence>ENNSSNINLTNEEPIQEEYNNNHDDTTIVKSENTSTNEEHNNNHDDIAIVDGENISTNLDLTNEESIQDEHYNNNNDDIAIVKSENISANINLTNEEPVQEEHNNDNNDDIATFKSESISTNINFTNDEPMQEEHNDNHDDWANFASFENTTDVVSESLPTPTSAVVEASTENDWANFESSPVSPSEEVLQSPINEQIPTTTTIENEDEDDDFGEFTEVQAAPTPSLQTNTISPEQIESLISTCFPMESATSSTDEDSFIPVELPSFTTYKHPSKQLSHLESSLS</sequence>
<organism evidence="2 3">
    <name type="scientific">Adineta steineri</name>
    <dbReference type="NCBI Taxonomy" id="433720"/>
    <lineage>
        <taxon>Eukaryota</taxon>
        <taxon>Metazoa</taxon>
        <taxon>Spiralia</taxon>
        <taxon>Gnathifera</taxon>
        <taxon>Rotifera</taxon>
        <taxon>Eurotatoria</taxon>
        <taxon>Bdelloidea</taxon>
        <taxon>Adinetida</taxon>
        <taxon>Adinetidae</taxon>
        <taxon>Adineta</taxon>
    </lineage>
</organism>
<feature type="compositionally biased region" description="Polar residues" evidence="1">
    <location>
        <begin position="1"/>
        <end position="13"/>
    </location>
</feature>
<name>A0A820IH27_9BILA</name>
<gene>
    <name evidence="2" type="ORF">OKA104_LOCUS46605</name>
</gene>